<reference evidence="2 3" key="1">
    <citation type="submission" date="2018-07" db="EMBL/GenBank/DDBJ databases">
        <title>Genome sequences of Haloplanus aerogenes JCM 16430T.</title>
        <authorList>
            <person name="Kim Y.B."/>
            <person name="Roh S.W."/>
        </authorList>
    </citation>
    <scope>NUCLEOTIDE SEQUENCE [LARGE SCALE GENOMIC DNA]</scope>
    <source>
        <strain evidence="2 3">JCM 16430</strain>
    </source>
</reference>
<accession>A0A3G8QTS6</accession>
<sequence length="98" mass="10385">MCDGRSRRADAPPVSGLVLRPLRRQSGQGGRAGTATTDAERAGRLSAATGRLVERQVDVRTMASIGGWSADSAIEPSLAEPTEGRQCDRRFNHCGPPP</sequence>
<keyword evidence="3" id="KW-1185">Reference proteome</keyword>
<gene>
    <name evidence="2" type="ORF">DU502_05440</name>
</gene>
<proteinExistence type="predicted"/>
<feature type="compositionally biased region" description="Basic and acidic residues" evidence="1">
    <location>
        <begin position="82"/>
        <end position="91"/>
    </location>
</feature>
<feature type="region of interest" description="Disordered" evidence="1">
    <location>
        <begin position="1"/>
        <end position="49"/>
    </location>
</feature>
<dbReference type="EMBL" id="CP034145">
    <property type="protein sequence ID" value="AZH24847.1"/>
    <property type="molecule type" value="Genomic_DNA"/>
</dbReference>
<dbReference type="KEGG" id="haer:DU502_05440"/>
<name>A0A3G8QTS6_9EURY</name>
<evidence type="ECO:0000256" key="1">
    <source>
        <dbReference type="SAM" id="MobiDB-lite"/>
    </source>
</evidence>
<dbReference type="AlphaFoldDB" id="A0A3G8QTS6"/>
<evidence type="ECO:0000313" key="2">
    <source>
        <dbReference type="EMBL" id="AZH24847.1"/>
    </source>
</evidence>
<feature type="region of interest" description="Disordered" evidence="1">
    <location>
        <begin position="66"/>
        <end position="98"/>
    </location>
</feature>
<feature type="compositionally biased region" description="Basic and acidic residues" evidence="1">
    <location>
        <begin position="1"/>
        <end position="10"/>
    </location>
</feature>
<dbReference type="Proteomes" id="UP000282007">
    <property type="component" value="Chromosome"/>
</dbReference>
<organism evidence="2 3">
    <name type="scientific">Haloplanus aerogenes</name>
    <dbReference type="NCBI Taxonomy" id="660522"/>
    <lineage>
        <taxon>Archaea</taxon>
        <taxon>Methanobacteriati</taxon>
        <taxon>Methanobacteriota</taxon>
        <taxon>Stenosarchaea group</taxon>
        <taxon>Halobacteria</taxon>
        <taxon>Halobacteriales</taxon>
        <taxon>Haloferacaceae</taxon>
        <taxon>Haloplanus</taxon>
    </lineage>
</organism>
<protein>
    <submittedName>
        <fullName evidence="2">Uncharacterized protein</fullName>
    </submittedName>
</protein>
<evidence type="ECO:0000313" key="3">
    <source>
        <dbReference type="Proteomes" id="UP000282007"/>
    </source>
</evidence>